<evidence type="ECO:0000259" key="3">
    <source>
        <dbReference type="Pfam" id="PF03372"/>
    </source>
</evidence>
<feature type="region of interest" description="Disordered" evidence="1">
    <location>
        <begin position="336"/>
        <end position="358"/>
    </location>
</feature>
<feature type="transmembrane region" description="Helical" evidence="2">
    <location>
        <begin position="47"/>
        <end position="65"/>
    </location>
</feature>
<proteinExistence type="predicted"/>
<evidence type="ECO:0000256" key="2">
    <source>
        <dbReference type="SAM" id="Phobius"/>
    </source>
</evidence>
<comment type="caution">
    <text evidence="4">The sequence shown here is derived from an EMBL/GenBank/DDBJ whole genome shotgun (WGS) entry which is preliminary data.</text>
</comment>
<dbReference type="Proteomes" id="UP000642920">
    <property type="component" value="Unassembled WGS sequence"/>
</dbReference>
<organism evidence="4 5">
    <name type="scientific">Marivirga atlantica</name>
    <dbReference type="NCBI Taxonomy" id="1548457"/>
    <lineage>
        <taxon>Bacteria</taxon>
        <taxon>Pseudomonadati</taxon>
        <taxon>Bacteroidota</taxon>
        <taxon>Cytophagia</taxon>
        <taxon>Cytophagales</taxon>
        <taxon>Marivirgaceae</taxon>
        <taxon>Marivirga</taxon>
    </lineage>
</organism>
<keyword evidence="2" id="KW-1133">Transmembrane helix</keyword>
<dbReference type="EMBL" id="JAERQG010000001">
    <property type="protein sequence ID" value="MBL0764049.1"/>
    <property type="molecule type" value="Genomic_DNA"/>
</dbReference>
<accession>A0A937AEB6</accession>
<reference evidence="4" key="1">
    <citation type="submission" date="2021-01" db="EMBL/GenBank/DDBJ databases">
        <title>Marivirga sp. nov., isolated from intertidal surface sediments.</title>
        <authorList>
            <person name="Zhang M."/>
        </authorList>
    </citation>
    <scope>NUCLEOTIDE SEQUENCE</scope>
    <source>
        <strain evidence="4">SM1354</strain>
    </source>
</reference>
<keyword evidence="4" id="KW-0378">Hydrolase</keyword>
<keyword evidence="5" id="KW-1185">Reference proteome</keyword>
<dbReference type="Gene3D" id="3.60.10.10">
    <property type="entry name" value="Endonuclease/exonuclease/phosphatase"/>
    <property type="match status" value="1"/>
</dbReference>
<dbReference type="Pfam" id="PF03372">
    <property type="entry name" value="Exo_endo_phos"/>
    <property type="match status" value="1"/>
</dbReference>
<protein>
    <submittedName>
        <fullName evidence="4">Endonuclease/exonuclease/phosphatase family protein</fullName>
    </submittedName>
</protein>
<keyword evidence="2" id="KW-0812">Transmembrane</keyword>
<dbReference type="AlphaFoldDB" id="A0A937AEB6"/>
<name>A0A937AEB6_9BACT</name>
<dbReference type="InterPro" id="IPR005135">
    <property type="entry name" value="Endo/exonuclease/phosphatase"/>
</dbReference>
<dbReference type="GO" id="GO:0004519">
    <property type="term" value="F:endonuclease activity"/>
    <property type="evidence" value="ECO:0007669"/>
    <property type="project" value="UniProtKB-KW"/>
</dbReference>
<sequence>MGEITLEILAYILRILNGLFIISLILPHINNDHWTFRVFEFPRLQKLVIAIILIIGTAFILLNKFNYWDAAFILANLIGVGYLIGQIFPFLPIASKQVMDVNEKHMQADLSLLVNNVYQYNEDFDKLIALVIENKPDMVMLVETDKKWKDKCVEGFGDAYPYQVLEDLDNTYGMLLFSKLKLENTNVRYIIKEGIPSIKTDVVFKDGRRIRFYGLHPEPPVPSENPKSTARDAEILKVAKEVCEDELPCLIAGDLNDVAWSFTTELFLKTSGALDPRRGRGFFNTFHASYSLLRWPLDHIFCTKEFCVNFIDRLSYTGSDHFPMFVGLSIENGRNNDQELEQTEEDEKLTDEKIEKAE</sequence>
<evidence type="ECO:0000313" key="5">
    <source>
        <dbReference type="Proteomes" id="UP000642920"/>
    </source>
</evidence>
<evidence type="ECO:0000313" key="4">
    <source>
        <dbReference type="EMBL" id="MBL0764049.1"/>
    </source>
</evidence>
<gene>
    <name evidence="4" type="ORF">JKP34_02220</name>
</gene>
<feature type="transmembrane region" description="Helical" evidence="2">
    <location>
        <begin position="71"/>
        <end position="94"/>
    </location>
</feature>
<keyword evidence="2" id="KW-0472">Membrane</keyword>
<keyword evidence="4" id="KW-0540">Nuclease</keyword>
<dbReference type="SUPFAM" id="SSF56219">
    <property type="entry name" value="DNase I-like"/>
    <property type="match status" value="1"/>
</dbReference>
<feature type="compositionally biased region" description="Acidic residues" evidence="1">
    <location>
        <begin position="338"/>
        <end position="349"/>
    </location>
</feature>
<feature type="domain" description="Endonuclease/exonuclease/phosphatase" evidence="3">
    <location>
        <begin position="116"/>
        <end position="321"/>
    </location>
</feature>
<evidence type="ECO:0000256" key="1">
    <source>
        <dbReference type="SAM" id="MobiDB-lite"/>
    </source>
</evidence>
<feature type="transmembrane region" description="Helical" evidence="2">
    <location>
        <begin position="6"/>
        <end position="26"/>
    </location>
</feature>
<dbReference type="InterPro" id="IPR036691">
    <property type="entry name" value="Endo/exonu/phosph_ase_sf"/>
</dbReference>
<keyword evidence="4" id="KW-0255">Endonuclease</keyword>